<protein>
    <submittedName>
        <fullName evidence="1">Uncharacterized protein</fullName>
    </submittedName>
</protein>
<organism evidence="1 2">
    <name type="scientific">Nesidiocoris tenuis</name>
    <dbReference type="NCBI Taxonomy" id="355587"/>
    <lineage>
        <taxon>Eukaryota</taxon>
        <taxon>Metazoa</taxon>
        <taxon>Ecdysozoa</taxon>
        <taxon>Arthropoda</taxon>
        <taxon>Hexapoda</taxon>
        <taxon>Insecta</taxon>
        <taxon>Pterygota</taxon>
        <taxon>Neoptera</taxon>
        <taxon>Paraneoptera</taxon>
        <taxon>Hemiptera</taxon>
        <taxon>Heteroptera</taxon>
        <taxon>Panheteroptera</taxon>
        <taxon>Cimicomorpha</taxon>
        <taxon>Miridae</taxon>
        <taxon>Dicyphina</taxon>
        <taxon>Nesidiocoris</taxon>
    </lineage>
</organism>
<gene>
    <name evidence="1" type="ORF">NTJ_14109</name>
</gene>
<dbReference type="Proteomes" id="UP001307889">
    <property type="component" value="Chromosome 12"/>
</dbReference>
<accession>A0ABN7BA72</accession>
<evidence type="ECO:0000313" key="1">
    <source>
        <dbReference type="EMBL" id="BET01293.1"/>
    </source>
</evidence>
<dbReference type="EMBL" id="AP028920">
    <property type="protein sequence ID" value="BET01293.1"/>
    <property type="molecule type" value="Genomic_DNA"/>
</dbReference>
<sequence>MLTFVMMTVTHVSSINTYSTKLRESLTEGILESLKEEVQDFWNFGLENASAGSIDCVVNVFFGIIRSQIPVYRGYYDHELGKIESLEDVVMNTAILNSKIDSTAKQIKDDLQDVAKVRGYQKIMYKKMYDQCLKRDQE</sequence>
<keyword evidence="2" id="KW-1185">Reference proteome</keyword>
<proteinExistence type="predicted"/>
<reference evidence="1 2" key="1">
    <citation type="submission" date="2023-09" db="EMBL/GenBank/DDBJ databases">
        <title>Nesidiocoris tenuis whole genome shotgun sequence.</title>
        <authorList>
            <person name="Shibata T."/>
            <person name="Shimoda M."/>
            <person name="Kobayashi T."/>
            <person name="Uehara T."/>
        </authorList>
    </citation>
    <scope>NUCLEOTIDE SEQUENCE [LARGE SCALE GENOMIC DNA]</scope>
    <source>
        <strain evidence="1 2">Japan</strain>
    </source>
</reference>
<name>A0ABN7BA72_9HEMI</name>
<evidence type="ECO:0000313" key="2">
    <source>
        <dbReference type="Proteomes" id="UP001307889"/>
    </source>
</evidence>